<name>A0A9W9IPR5_9EURO</name>
<reference evidence="1" key="2">
    <citation type="journal article" date="2023" name="IMA Fungus">
        <title>Comparative genomic study of the Penicillium genus elucidates a diverse pangenome and 15 lateral gene transfer events.</title>
        <authorList>
            <person name="Petersen C."/>
            <person name="Sorensen T."/>
            <person name="Nielsen M.R."/>
            <person name="Sondergaard T.E."/>
            <person name="Sorensen J.L."/>
            <person name="Fitzpatrick D.A."/>
            <person name="Frisvad J.C."/>
            <person name="Nielsen K.L."/>
        </authorList>
    </citation>
    <scope>NUCLEOTIDE SEQUENCE</scope>
    <source>
        <strain evidence="1">IBT 21917</strain>
    </source>
</reference>
<evidence type="ECO:0000313" key="2">
    <source>
        <dbReference type="Proteomes" id="UP001146351"/>
    </source>
</evidence>
<dbReference type="EMBL" id="JAPQKO010000001">
    <property type="protein sequence ID" value="KAJ5182923.1"/>
    <property type="molecule type" value="Genomic_DNA"/>
</dbReference>
<dbReference type="PANTHER" id="PTHR42064:SF1">
    <property type="entry name" value="YALI0F28677P"/>
    <property type="match status" value="1"/>
</dbReference>
<organism evidence="1 2">
    <name type="scientific">Penicillium capsulatum</name>
    <dbReference type="NCBI Taxonomy" id="69766"/>
    <lineage>
        <taxon>Eukaryota</taxon>
        <taxon>Fungi</taxon>
        <taxon>Dikarya</taxon>
        <taxon>Ascomycota</taxon>
        <taxon>Pezizomycotina</taxon>
        <taxon>Eurotiomycetes</taxon>
        <taxon>Eurotiomycetidae</taxon>
        <taxon>Eurotiales</taxon>
        <taxon>Aspergillaceae</taxon>
        <taxon>Penicillium</taxon>
    </lineage>
</organism>
<dbReference type="OrthoDB" id="3548913at2759"/>
<dbReference type="AlphaFoldDB" id="A0A9W9IPR5"/>
<dbReference type="Proteomes" id="UP001146351">
    <property type="component" value="Unassembled WGS sequence"/>
</dbReference>
<protein>
    <submittedName>
        <fullName evidence="1">Uncharacterized protein</fullName>
    </submittedName>
</protein>
<sequence length="431" mass="49026">MSAPNTSMPKDEEPPVSFEDFATRYRRSQRKQVQRKRLETRLRATKVSIGVSARMIRIGNTVQRGLVEALKHDDKVSFVGLYHMLHDLRETCVSSARREDHREALDERESCSEPDLDPSSDFFHQLSPQSRADLLEILRLVRSDPQFLVDRLRSFTTAQLAAFTSPATTLDAGDPAFPSSARARGHYSFNRTQAKSASFKDHAFSFERTDPLSILLCNVFAAPLEPETPEATLRIDVWSSVCAQLMSQGSSRFYPLVGQILSAWATGSNWKARPKFELYLMDILQTGAFLLEHIDTPAGLNFATEALDPLRTDVAEEFFASAVDDLFRVLDDPDGGFPRTVLQFSKAVLRKMDNPESRSRFLEYLFIQWFFPKFLYSALTYPETHGLLLDFHVRKDARDKLLGQVGLRAYSQVFAVLRSMWVLLVIHVAQY</sequence>
<evidence type="ECO:0000313" key="1">
    <source>
        <dbReference type="EMBL" id="KAJ5182923.1"/>
    </source>
</evidence>
<gene>
    <name evidence="1" type="ORF">N7492_000539</name>
</gene>
<accession>A0A9W9IPR5</accession>
<comment type="caution">
    <text evidence="1">The sequence shown here is derived from an EMBL/GenBank/DDBJ whole genome shotgun (WGS) entry which is preliminary data.</text>
</comment>
<proteinExistence type="predicted"/>
<reference evidence="1" key="1">
    <citation type="submission" date="2022-11" db="EMBL/GenBank/DDBJ databases">
        <authorList>
            <person name="Petersen C."/>
        </authorList>
    </citation>
    <scope>NUCLEOTIDE SEQUENCE</scope>
    <source>
        <strain evidence="1">IBT 21917</strain>
    </source>
</reference>
<keyword evidence="2" id="KW-1185">Reference proteome</keyword>
<dbReference type="PANTHER" id="PTHR42064">
    <property type="entry name" value="YALI0F28677P"/>
    <property type="match status" value="1"/>
</dbReference>